<evidence type="ECO:0000256" key="3">
    <source>
        <dbReference type="ARBA" id="ARBA00022679"/>
    </source>
</evidence>
<dbReference type="RefSeq" id="WP_229864147.1">
    <property type="nucleotide sequence ID" value="NZ_BNCJ01000009.1"/>
</dbReference>
<dbReference type="EMBL" id="BNCJ01000009">
    <property type="protein sequence ID" value="GHF56892.1"/>
    <property type="molecule type" value="Genomic_DNA"/>
</dbReference>
<dbReference type="Pfam" id="PF00765">
    <property type="entry name" value="Autoind_synth"/>
    <property type="match status" value="1"/>
</dbReference>
<keyword evidence="4" id="KW-0949">S-adenosyl-L-methionine</keyword>
<evidence type="ECO:0000256" key="5">
    <source>
        <dbReference type="ARBA" id="ARBA00022929"/>
    </source>
</evidence>
<organism evidence="8 9">
    <name type="scientific">Seohaeicola zhoushanensis</name>
    <dbReference type="NCBI Taxonomy" id="1569283"/>
    <lineage>
        <taxon>Bacteria</taxon>
        <taxon>Pseudomonadati</taxon>
        <taxon>Pseudomonadota</taxon>
        <taxon>Alphaproteobacteria</taxon>
        <taxon>Rhodobacterales</taxon>
        <taxon>Roseobacteraceae</taxon>
        <taxon>Seohaeicola</taxon>
    </lineage>
</organism>
<dbReference type="PROSITE" id="PS00949">
    <property type="entry name" value="AUTOINDUCER_SYNTH_1"/>
    <property type="match status" value="1"/>
</dbReference>
<dbReference type="AlphaFoldDB" id="A0A8J3GY77"/>
<dbReference type="InterPro" id="IPR018311">
    <property type="entry name" value="Autoind_synth_CS"/>
</dbReference>
<sequence>MSDRRPHLKELGGARASVLSFTNMHTYGDLLVRYLKARKDVFIDRLHWELPNVDGMEFDQYDTPLCRWVIIHEFGEILAGIRLVPTTAKCGTYTYMLRDAQHGLLSDIPSDVLFFPAPVEDQIWEASRLFITEHVTAQRRAVVQFLLMQHMILTATGEGARHVIGIVPAVWSRWLRRLGLYAVPVGPRFEIEGTSSQAALFNVSDQLTWAQPEVQLPV</sequence>
<dbReference type="Proteomes" id="UP000626220">
    <property type="component" value="Unassembled WGS sequence"/>
</dbReference>
<comment type="similarity">
    <text evidence="7">Belongs to the autoinducer synthase family.</text>
</comment>
<evidence type="ECO:0000256" key="6">
    <source>
        <dbReference type="ARBA" id="ARBA00048576"/>
    </source>
</evidence>
<keyword evidence="5 7" id="KW-0071">Autoinducer synthesis</keyword>
<dbReference type="SUPFAM" id="SSF55729">
    <property type="entry name" value="Acyl-CoA N-acyltransferases (Nat)"/>
    <property type="match status" value="1"/>
</dbReference>
<dbReference type="GO" id="GO:0061579">
    <property type="term" value="F:N-acyl homoserine lactone synthase activity"/>
    <property type="evidence" value="ECO:0007669"/>
    <property type="project" value="UniProtKB-EC"/>
</dbReference>
<evidence type="ECO:0000313" key="8">
    <source>
        <dbReference type="EMBL" id="GHF56892.1"/>
    </source>
</evidence>
<reference evidence="8" key="1">
    <citation type="journal article" date="2014" name="Int. J. Syst. Evol. Microbiol.">
        <title>Complete genome sequence of Corynebacterium casei LMG S-19264T (=DSM 44701T), isolated from a smear-ripened cheese.</title>
        <authorList>
            <consortium name="US DOE Joint Genome Institute (JGI-PGF)"/>
            <person name="Walter F."/>
            <person name="Albersmeier A."/>
            <person name="Kalinowski J."/>
            <person name="Ruckert C."/>
        </authorList>
    </citation>
    <scope>NUCLEOTIDE SEQUENCE</scope>
    <source>
        <strain evidence="8">KCTC 42650</strain>
    </source>
</reference>
<dbReference type="PANTHER" id="PTHR39322:SF1">
    <property type="entry name" value="ISOVALERYL-HOMOSERINE LACTONE SYNTHASE"/>
    <property type="match status" value="1"/>
</dbReference>
<keyword evidence="9" id="KW-1185">Reference proteome</keyword>
<dbReference type="Gene3D" id="3.40.630.30">
    <property type="match status" value="1"/>
</dbReference>
<comment type="caution">
    <text evidence="8">The sequence shown here is derived from an EMBL/GenBank/DDBJ whole genome shotgun (WGS) entry which is preliminary data.</text>
</comment>
<evidence type="ECO:0000256" key="1">
    <source>
        <dbReference type="ARBA" id="ARBA00012340"/>
    </source>
</evidence>
<gene>
    <name evidence="8" type="ORF">GCM10017056_30420</name>
</gene>
<name>A0A8J3GY77_9RHOB</name>
<dbReference type="InterPro" id="IPR016181">
    <property type="entry name" value="Acyl_CoA_acyltransferase"/>
</dbReference>
<evidence type="ECO:0000256" key="4">
    <source>
        <dbReference type="ARBA" id="ARBA00022691"/>
    </source>
</evidence>
<dbReference type="EC" id="2.3.1.184" evidence="1"/>
<dbReference type="InterPro" id="IPR001690">
    <property type="entry name" value="Autoind_synthase"/>
</dbReference>
<evidence type="ECO:0000256" key="2">
    <source>
        <dbReference type="ARBA" id="ARBA00022654"/>
    </source>
</evidence>
<accession>A0A8J3GY77</accession>
<dbReference type="PANTHER" id="PTHR39322">
    <property type="entry name" value="ACYL-HOMOSERINE-LACTONE SYNTHASE"/>
    <property type="match status" value="1"/>
</dbReference>
<proteinExistence type="inferred from homology"/>
<comment type="catalytic activity">
    <reaction evidence="6">
        <text>a fatty acyl-[ACP] + S-adenosyl-L-methionine = an N-acyl-L-homoserine lactone + S-methyl-5'-thioadenosine + holo-[ACP] + H(+)</text>
        <dbReference type="Rhea" id="RHEA:10096"/>
        <dbReference type="Rhea" id="RHEA-COMP:9685"/>
        <dbReference type="Rhea" id="RHEA-COMP:14125"/>
        <dbReference type="ChEBI" id="CHEBI:15378"/>
        <dbReference type="ChEBI" id="CHEBI:17509"/>
        <dbReference type="ChEBI" id="CHEBI:55474"/>
        <dbReference type="ChEBI" id="CHEBI:59789"/>
        <dbReference type="ChEBI" id="CHEBI:64479"/>
        <dbReference type="ChEBI" id="CHEBI:138651"/>
        <dbReference type="EC" id="2.3.1.184"/>
    </reaction>
</comment>
<reference evidence="8" key="2">
    <citation type="submission" date="2020-09" db="EMBL/GenBank/DDBJ databases">
        <authorList>
            <person name="Sun Q."/>
            <person name="Kim S."/>
        </authorList>
    </citation>
    <scope>NUCLEOTIDE SEQUENCE</scope>
    <source>
        <strain evidence="8">KCTC 42650</strain>
    </source>
</reference>
<evidence type="ECO:0000256" key="7">
    <source>
        <dbReference type="PROSITE-ProRule" id="PRU00533"/>
    </source>
</evidence>
<keyword evidence="3" id="KW-0808">Transferase</keyword>
<dbReference type="GO" id="GO:0007165">
    <property type="term" value="P:signal transduction"/>
    <property type="evidence" value="ECO:0007669"/>
    <property type="project" value="TreeGrafter"/>
</dbReference>
<keyword evidence="2 7" id="KW-0673">Quorum sensing</keyword>
<dbReference type="PROSITE" id="PS51187">
    <property type="entry name" value="AUTOINDUCER_SYNTH_2"/>
    <property type="match status" value="1"/>
</dbReference>
<protein>
    <recommendedName>
        <fullName evidence="1">acyl-homoserine-lactone synthase</fullName>
        <ecNumber evidence="1">2.3.1.184</ecNumber>
    </recommendedName>
</protein>
<dbReference type="GO" id="GO:0009372">
    <property type="term" value="P:quorum sensing"/>
    <property type="evidence" value="ECO:0007669"/>
    <property type="project" value="UniProtKB-UniRule"/>
</dbReference>
<evidence type="ECO:0000313" key="9">
    <source>
        <dbReference type="Proteomes" id="UP000626220"/>
    </source>
</evidence>